<keyword evidence="4" id="KW-0472">Membrane</keyword>
<proteinExistence type="predicted"/>
<dbReference type="AlphaFoldDB" id="A0A1I7S9I9"/>
<dbReference type="GO" id="GO:0005886">
    <property type="term" value="C:plasma membrane"/>
    <property type="evidence" value="ECO:0007669"/>
    <property type="project" value="TreeGrafter"/>
</dbReference>
<evidence type="ECO:0000256" key="2">
    <source>
        <dbReference type="ARBA" id="ARBA00023157"/>
    </source>
</evidence>
<dbReference type="GO" id="GO:0007156">
    <property type="term" value="P:homophilic cell adhesion via plasma membrane adhesion molecules"/>
    <property type="evidence" value="ECO:0007669"/>
    <property type="project" value="TreeGrafter"/>
</dbReference>
<dbReference type="WBParaSite" id="BXY_0968600.1">
    <property type="protein sequence ID" value="BXY_0968600.1"/>
    <property type="gene ID" value="BXY_0968600"/>
</dbReference>
<evidence type="ECO:0000256" key="5">
    <source>
        <dbReference type="SAM" id="SignalP"/>
    </source>
</evidence>
<dbReference type="GO" id="GO:0043025">
    <property type="term" value="C:neuronal cell body"/>
    <property type="evidence" value="ECO:0007669"/>
    <property type="project" value="TreeGrafter"/>
</dbReference>
<accession>A0A1I7S9I9</accession>
<dbReference type="GO" id="GO:0050808">
    <property type="term" value="P:synapse organization"/>
    <property type="evidence" value="ECO:0007669"/>
    <property type="project" value="TreeGrafter"/>
</dbReference>
<dbReference type="GO" id="GO:0030424">
    <property type="term" value="C:axon"/>
    <property type="evidence" value="ECO:0007669"/>
    <property type="project" value="TreeGrafter"/>
</dbReference>
<feature type="signal peptide" evidence="5">
    <location>
        <begin position="1"/>
        <end position="20"/>
    </location>
</feature>
<dbReference type="CDD" id="cd00096">
    <property type="entry name" value="Ig"/>
    <property type="match status" value="1"/>
</dbReference>
<dbReference type="SMART" id="SM00408">
    <property type="entry name" value="IGc2"/>
    <property type="match status" value="2"/>
</dbReference>
<dbReference type="PROSITE" id="PS50835">
    <property type="entry name" value="IG_LIKE"/>
    <property type="match status" value="2"/>
</dbReference>
<evidence type="ECO:0000256" key="4">
    <source>
        <dbReference type="SAM" id="Phobius"/>
    </source>
</evidence>
<dbReference type="InterPro" id="IPR050958">
    <property type="entry name" value="Cell_Adh-Cytoskel_Orgn"/>
</dbReference>
<protein>
    <submittedName>
        <fullName evidence="7">(pine wood nematode) hypothetical protein</fullName>
    </submittedName>
</protein>
<dbReference type="GO" id="GO:0008046">
    <property type="term" value="F:axon guidance receptor activity"/>
    <property type="evidence" value="ECO:0007669"/>
    <property type="project" value="TreeGrafter"/>
</dbReference>
<dbReference type="InterPro" id="IPR007110">
    <property type="entry name" value="Ig-like_dom"/>
</dbReference>
<dbReference type="Proteomes" id="UP000095284">
    <property type="component" value="Unplaced"/>
</dbReference>
<feature type="domain" description="Ig-like" evidence="6">
    <location>
        <begin position="39"/>
        <end position="124"/>
    </location>
</feature>
<name>A0A1I7S9I9_BURXY</name>
<evidence type="ECO:0000313" key="10">
    <source>
        <dbReference type="Proteomes" id="UP000659654"/>
    </source>
</evidence>
<dbReference type="Pfam" id="PF13927">
    <property type="entry name" value="Ig_3"/>
    <property type="match status" value="1"/>
</dbReference>
<dbReference type="OrthoDB" id="9355041at2759"/>
<dbReference type="Gene3D" id="2.60.40.10">
    <property type="entry name" value="Immunoglobulins"/>
    <property type="match status" value="3"/>
</dbReference>
<reference evidence="11" key="1">
    <citation type="submission" date="2016-11" db="UniProtKB">
        <authorList>
            <consortium name="WormBaseParasite"/>
        </authorList>
    </citation>
    <scope>IDENTIFICATION</scope>
</reference>
<evidence type="ECO:0000313" key="8">
    <source>
        <dbReference type="EMBL" id="CAG9111158.1"/>
    </source>
</evidence>
<keyword evidence="2" id="KW-1015">Disulfide bond</keyword>
<dbReference type="InterPro" id="IPR003598">
    <property type="entry name" value="Ig_sub2"/>
</dbReference>
<dbReference type="Proteomes" id="UP000659654">
    <property type="component" value="Unassembled WGS sequence"/>
</dbReference>
<feature type="domain" description="Ig-like" evidence="6">
    <location>
        <begin position="226"/>
        <end position="316"/>
    </location>
</feature>
<evidence type="ECO:0000256" key="1">
    <source>
        <dbReference type="ARBA" id="ARBA00022729"/>
    </source>
</evidence>
<keyword evidence="4" id="KW-0812">Transmembrane</keyword>
<sequence>MPKPLVLTVLLSILIDTVKSGTIHLDNEPGGGGFFDIIEGQNFKIQCISDEPVESEDDVKWTTVDNNEIDTASMSRFTIPMRLQSGNVRRTLIFTRIQPHDEGTYYCQLFDRGELVKRIDVNIRVSKPVVWSSNATELGGKVGEPLTIDCGTKSNPEAGIEAYDQYDVILSKSELKFVRANNEFTIPALTDKYQNAEVTCSAYVTMPNMVTRVFSKTVKIKVWKKPEFKPTHSTVYAVPGQTARIRCEVESSVPDVVNFQFMKAGHILQTSSEYRVDSFPSKNYAVLSIVDVQDEDLGTYRCVAHNAILSSHIDIQLETAKPPMQPKVTFLGFDDGETTWEIENDEDNELPVLNYAIRYAIERLNTTSTQNLKPGDNLAREWLRQNYHAASEIVVKKARSNIYKISGLFKEKRYMFEFTPRNAAGTGEPFYVTVNLEKLSEVSSTLSVAPFSLFITLLFLTFYVF</sequence>
<dbReference type="InterPro" id="IPR003599">
    <property type="entry name" value="Ig_sub"/>
</dbReference>
<organism evidence="9 11">
    <name type="scientific">Bursaphelenchus xylophilus</name>
    <name type="common">Pinewood nematode worm</name>
    <name type="synonym">Aphelenchoides xylophilus</name>
    <dbReference type="NCBI Taxonomy" id="6326"/>
    <lineage>
        <taxon>Eukaryota</taxon>
        <taxon>Metazoa</taxon>
        <taxon>Ecdysozoa</taxon>
        <taxon>Nematoda</taxon>
        <taxon>Chromadorea</taxon>
        <taxon>Rhabditida</taxon>
        <taxon>Tylenchina</taxon>
        <taxon>Tylenchomorpha</taxon>
        <taxon>Aphelenchoidea</taxon>
        <taxon>Aphelenchoididae</taxon>
        <taxon>Bursaphelenchus</taxon>
    </lineage>
</organism>
<evidence type="ECO:0000313" key="11">
    <source>
        <dbReference type="WBParaSite" id="BXY_0968600.1"/>
    </source>
</evidence>
<dbReference type="PANTHER" id="PTHR45080">
    <property type="entry name" value="CONTACTIN 5"/>
    <property type="match status" value="1"/>
</dbReference>
<evidence type="ECO:0000313" key="7">
    <source>
        <dbReference type="EMBL" id="CAD5222774.1"/>
    </source>
</evidence>
<dbReference type="EMBL" id="CAJFCV020000003">
    <property type="protein sequence ID" value="CAG9111158.1"/>
    <property type="molecule type" value="Genomic_DNA"/>
</dbReference>
<evidence type="ECO:0000313" key="9">
    <source>
        <dbReference type="Proteomes" id="UP000095284"/>
    </source>
</evidence>
<keyword evidence="4" id="KW-1133">Transmembrane helix</keyword>
<dbReference type="InterPro" id="IPR013783">
    <property type="entry name" value="Ig-like_fold"/>
</dbReference>
<dbReference type="EMBL" id="CAJFDI010000003">
    <property type="protein sequence ID" value="CAD5222774.1"/>
    <property type="molecule type" value="Genomic_DNA"/>
</dbReference>
<dbReference type="Proteomes" id="UP000582659">
    <property type="component" value="Unassembled WGS sequence"/>
</dbReference>
<dbReference type="SUPFAM" id="SSF48726">
    <property type="entry name" value="Immunoglobulin"/>
    <property type="match status" value="2"/>
</dbReference>
<dbReference type="PANTHER" id="PTHR45080:SF8">
    <property type="entry name" value="IG-LIKE DOMAIN-CONTAINING PROTEIN"/>
    <property type="match status" value="1"/>
</dbReference>
<gene>
    <name evidence="7" type="ORF">BXYJ_LOCUS7647</name>
</gene>
<keyword evidence="3" id="KW-0393">Immunoglobulin domain</keyword>
<feature type="chain" id="PRO_5036022104" evidence="5">
    <location>
        <begin position="21"/>
        <end position="465"/>
    </location>
</feature>
<dbReference type="SMART" id="SM00409">
    <property type="entry name" value="IG"/>
    <property type="match status" value="3"/>
</dbReference>
<feature type="transmembrane region" description="Helical" evidence="4">
    <location>
        <begin position="446"/>
        <end position="464"/>
    </location>
</feature>
<reference evidence="8" key="2">
    <citation type="submission" date="2020-08" db="EMBL/GenBank/DDBJ databases">
        <authorList>
            <person name="Kikuchi T."/>
        </authorList>
    </citation>
    <scope>NUCLEOTIDE SEQUENCE</scope>
    <source>
        <strain evidence="7">Ka4C1</strain>
    </source>
</reference>
<evidence type="ECO:0000256" key="3">
    <source>
        <dbReference type="ARBA" id="ARBA00023319"/>
    </source>
</evidence>
<keyword evidence="1 5" id="KW-0732">Signal</keyword>
<evidence type="ECO:0000259" key="6">
    <source>
        <dbReference type="PROSITE" id="PS50835"/>
    </source>
</evidence>
<dbReference type="InterPro" id="IPR036179">
    <property type="entry name" value="Ig-like_dom_sf"/>
</dbReference>
<keyword evidence="10" id="KW-1185">Reference proteome</keyword>
<dbReference type="eggNOG" id="KOG3510">
    <property type="taxonomic scope" value="Eukaryota"/>
</dbReference>